<dbReference type="InterPro" id="IPR029039">
    <property type="entry name" value="Flavoprotein-like_sf"/>
</dbReference>
<dbReference type="GO" id="GO:0050660">
    <property type="term" value="F:flavin adenine dinucleotide binding"/>
    <property type="evidence" value="ECO:0007669"/>
    <property type="project" value="TreeGrafter"/>
</dbReference>
<dbReference type="GO" id="GO:0010181">
    <property type="term" value="F:FMN binding"/>
    <property type="evidence" value="ECO:0007669"/>
    <property type="project" value="InterPro"/>
</dbReference>
<evidence type="ECO:0000313" key="4">
    <source>
        <dbReference type="EMBL" id="CEK73239.1"/>
    </source>
</evidence>
<name>A0A0B6ZX79_9EUPU</name>
<dbReference type="AlphaFoldDB" id="A0A0B6ZX79"/>
<dbReference type="InterPro" id="IPR008254">
    <property type="entry name" value="Flavodoxin/NO_synth"/>
</dbReference>
<dbReference type="PRINTS" id="PR00369">
    <property type="entry name" value="FLAVODOXIN"/>
</dbReference>
<dbReference type="EMBL" id="HACG01026374">
    <property type="protein sequence ID" value="CEK73239.1"/>
    <property type="molecule type" value="Transcribed_RNA"/>
</dbReference>
<feature type="domain" description="Flavodoxin-like" evidence="3">
    <location>
        <begin position="18"/>
        <end position="161"/>
    </location>
</feature>
<organism evidence="4">
    <name type="scientific">Arion vulgaris</name>
    <dbReference type="NCBI Taxonomy" id="1028688"/>
    <lineage>
        <taxon>Eukaryota</taxon>
        <taxon>Metazoa</taxon>
        <taxon>Spiralia</taxon>
        <taxon>Lophotrochozoa</taxon>
        <taxon>Mollusca</taxon>
        <taxon>Gastropoda</taxon>
        <taxon>Heterobranchia</taxon>
        <taxon>Euthyneura</taxon>
        <taxon>Panpulmonata</taxon>
        <taxon>Eupulmonata</taxon>
        <taxon>Stylommatophora</taxon>
        <taxon>Helicina</taxon>
        <taxon>Arionoidea</taxon>
        <taxon>Arionidae</taxon>
        <taxon>Arion</taxon>
    </lineage>
</organism>
<reference evidence="4" key="1">
    <citation type="submission" date="2014-12" db="EMBL/GenBank/DDBJ databases">
        <title>Insight into the proteome of Arion vulgaris.</title>
        <authorList>
            <person name="Aradska J."/>
            <person name="Bulat T."/>
            <person name="Smidak R."/>
            <person name="Sarate P."/>
            <person name="Gangsoo J."/>
            <person name="Sialana F."/>
            <person name="Bilban M."/>
            <person name="Lubec G."/>
        </authorList>
    </citation>
    <scope>NUCLEOTIDE SEQUENCE</scope>
    <source>
        <tissue evidence="4">Skin</tissue>
    </source>
</reference>
<dbReference type="GO" id="GO:0030586">
    <property type="term" value="F:[methionine synthase] reductase (NADPH) activity"/>
    <property type="evidence" value="ECO:0007669"/>
    <property type="project" value="TreeGrafter"/>
</dbReference>
<feature type="region of interest" description="Disordered" evidence="2">
    <location>
        <begin position="216"/>
        <end position="257"/>
    </location>
</feature>
<feature type="compositionally biased region" description="Polar residues" evidence="2">
    <location>
        <begin position="246"/>
        <end position="257"/>
    </location>
</feature>
<dbReference type="Pfam" id="PF00258">
    <property type="entry name" value="Flavodoxin_1"/>
    <property type="match status" value="1"/>
</dbReference>
<dbReference type="InterPro" id="IPR001094">
    <property type="entry name" value="Flavdoxin-like"/>
</dbReference>
<dbReference type="FunFam" id="3.40.50.360:FF:000059">
    <property type="entry name" value="5-methyltetrahydrofolate-homocysteine methyltransferase reductase"/>
    <property type="match status" value="1"/>
</dbReference>
<dbReference type="GO" id="GO:0050667">
    <property type="term" value="P:homocysteine metabolic process"/>
    <property type="evidence" value="ECO:0007669"/>
    <property type="project" value="TreeGrafter"/>
</dbReference>
<sequence length="431" mass="46640">MFILKRMLDHTSGRNNRFLLVYGSATGQAKAIAEEIAEKAPSFGLLAELHSLEETGKMFNIEKEKCVVVLTSSTGDGDPPPNAEKFMRRIRKRTLSRDYLAHLHYALLGLGDSNYSNFCRCPRDLDNRLEELGAHRFYPTGLADDGVGLEIVVDPWLEGLYPALKKFLGVTGANNATLTEVVPAKSLSESDNCRILVNVVQDTSNDISLKNALVNGDTGLTKTSSSENSARNIEHENESANESSHTKTVVSSDSENNTKNINSFVGDGNDSTCISECPPNLTSSSETSQEDRCLIDSHSLHTNTDTAQETNTNITGIQTKDTTTSTEATECLDSVAKHKWPETQCVPVSISDPLSSLLLLTTSQPPLSEQKLTVPVLPPPFLSAKFGGNPVQISTLSYQNGCKLPCAASEVLKVQILSAHVLTAADAVKKT</sequence>
<dbReference type="PROSITE" id="PS50902">
    <property type="entry name" value="FLAVODOXIN_LIKE"/>
    <property type="match status" value="1"/>
</dbReference>
<evidence type="ECO:0000256" key="2">
    <source>
        <dbReference type="SAM" id="MobiDB-lite"/>
    </source>
</evidence>
<feature type="non-terminal residue" evidence="4">
    <location>
        <position position="431"/>
    </location>
</feature>
<evidence type="ECO:0000256" key="1">
    <source>
        <dbReference type="ARBA" id="ARBA00022630"/>
    </source>
</evidence>
<dbReference type="Gene3D" id="3.40.50.360">
    <property type="match status" value="1"/>
</dbReference>
<evidence type="ECO:0000259" key="3">
    <source>
        <dbReference type="PROSITE" id="PS50902"/>
    </source>
</evidence>
<dbReference type="GO" id="GO:0009086">
    <property type="term" value="P:methionine biosynthetic process"/>
    <property type="evidence" value="ECO:0007669"/>
    <property type="project" value="TreeGrafter"/>
</dbReference>
<keyword evidence="1" id="KW-0285">Flavoprotein</keyword>
<dbReference type="PANTHER" id="PTHR19384:SF84">
    <property type="entry name" value="METHIONINE SYNTHASE REDUCTASE"/>
    <property type="match status" value="1"/>
</dbReference>
<protein>
    <recommendedName>
        <fullName evidence="3">Flavodoxin-like domain-containing protein</fullName>
    </recommendedName>
</protein>
<accession>A0A0B6ZX79</accession>
<proteinExistence type="predicted"/>
<dbReference type="PANTHER" id="PTHR19384">
    <property type="entry name" value="NITRIC OXIDE SYNTHASE-RELATED"/>
    <property type="match status" value="1"/>
</dbReference>
<dbReference type="SUPFAM" id="SSF52218">
    <property type="entry name" value="Flavoproteins"/>
    <property type="match status" value="1"/>
</dbReference>
<dbReference type="GO" id="GO:0005829">
    <property type="term" value="C:cytosol"/>
    <property type="evidence" value="ECO:0007669"/>
    <property type="project" value="TreeGrafter"/>
</dbReference>
<gene>
    <name evidence="4" type="primary">ORF85878</name>
</gene>
<feature type="compositionally biased region" description="Polar residues" evidence="2">
    <location>
        <begin position="218"/>
        <end position="231"/>
    </location>
</feature>